<name>A0A1M5Q611_9ALTE</name>
<keyword evidence="2" id="KW-1185">Reference proteome</keyword>
<dbReference type="EMBL" id="FQWD01000006">
    <property type="protein sequence ID" value="SHH09189.1"/>
    <property type="molecule type" value="Genomic_DNA"/>
</dbReference>
<dbReference type="Gene3D" id="2.20.25.10">
    <property type="match status" value="1"/>
</dbReference>
<dbReference type="PANTHER" id="PTHR34352">
    <property type="entry name" value="PROTEIN YHFA"/>
    <property type="match status" value="1"/>
</dbReference>
<gene>
    <name evidence="1" type="ORF">SAMN05216361_3744</name>
</gene>
<dbReference type="InterPro" id="IPR003718">
    <property type="entry name" value="OsmC/Ohr_fam"/>
</dbReference>
<dbReference type="InterPro" id="IPR036102">
    <property type="entry name" value="OsmC/Ohrsf"/>
</dbReference>
<dbReference type="Proteomes" id="UP000184520">
    <property type="component" value="Unassembled WGS sequence"/>
</dbReference>
<dbReference type="NCBIfam" id="NF008009">
    <property type="entry name" value="PRK10738.1"/>
    <property type="match status" value="1"/>
</dbReference>
<dbReference type="InterPro" id="IPR015946">
    <property type="entry name" value="KH_dom-like_a/b"/>
</dbReference>
<dbReference type="SUPFAM" id="SSF82784">
    <property type="entry name" value="OsmC-like"/>
    <property type="match status" value="1"/>
</dbReference>
<sequence length="130" mass="14273">MKATVSWQQALTFSGQTESGYQQTMDGNGKAISPMESVLLAVGACSSIDVVDILKKRRLTVHDCECDLTAERAEQPPRVFTAIHAHYKVKGDNLSDKDVDRAVALSAEKYCSVMLMLKGNVNITTSYEIM</sequence>
<protein>
    <submittedName>
        <fullName evidence="1">Putative redox protein</fullName>
    </submittedName>
</protein>
<dbReference type="OrthoDB" id="9804010at2"/>
<dbReference type="Pfam" id="PF02566">
    <property type="entry name" value="OsmC"/>
    <property type="match status" value="1"/>
</dbReference>
<reference evidence="2" key="1">
    <citation type="submission" date="2016-11" db="EMBL/GenBank/DDBJ databases">
        <authorList>
            <person name="Varghese N."/>
            <person name="Submissions S."/>
        </authorList>
    </citation>
    <scope>NUCLEOTIDE SEQUENCE [LARGE SCALE GENOMIC DNA]</scope>
    <source>
        <strain evidence="2">CGMCC 1.8995</strain>
    </source>
</reference>
<dbReference type="STRING" id="634436.SAMN05216361_3744"/>
<organism evidence="1 2">
    <name type="scientific">Marisediminitalea aggregata</name>
    <dbReference type="NCBI Taxonomy" id="634436"/>
    <lineage>
        <taxon>Bacteria</taxon>
        <taxon>Pseudomonadati</taxon>
        <taxon>Pseudomonadota</taxon>
        <taxon>Gammaproteobacteria</taxon>
        <taxon>Alteromonadales</taxon>
        <taxon>Alteromonadaceae</taxon>
        <taxon>Marisediminitalea</taxon>
    </lineage>
</organism>
<accession>A0A1M5Q611</accession>
<proteinExistence type="predicted"/>
<dbReference type="Gene3D" id="3.30.300.20">
    <property type="match status" value="1"/>
</dbReference>
<dbReference type="AlphaFoldDB" id="A0A1M5Q611"/>
<evidence type="ECO:0000313" key="1">
    <source>
        <dbReference type="EMBL" id="SHH09189.1"/>
    </source>
</evidence>
<dbReference type="RefSeq" id="WP_073324688.1">
    <property type="nucleotide sequence ID" value="NZ_FQWD01000006.1"/>
</dbReference>
<evidence type="ECO:0000313" key="2">
    <source>
        <dbReference type="Proteomes" id="UP000184520"/>
    </source>
</evidence>
<dbReference type="PANTHER" id="PTHR34352:SF1">
    <property type="entry name" value="PROTEIN YHFA"/>
    <property type="match status" value="1"/>
</dbReference>